<dbReference type="InterPro" id="IPR003599">
    <property type="entry name" value="Ig_sub"/>
</dbReference>
<name>A0A7M5XB55_9CNID</name>
<sequence length="858" mass="96344">MCNIQDCPDGTPNFRMKQCSAYDNKPFKGKIFRWASFTHGAGECELKCMPKKHFFYVTFKDKVIDGTRCNPYTLDVCINGTCQPVGCDNQLFSDAKFDECGVCRGDGSTCVQLKDTYKPIEGAYGYVKVTKIAEGATSVYIKENGDPDMYLALTTSSGKNVLNGDYIFTSPRKMKLHGNIMHYERNAQVNQITIDGPTEVPLQLKVFVMEGSEQQNNISFQYMLPKADAPIEQPKRAEYVYVENEWTECTKSCATGFRSRSYFCANRVTKEKVEAFYCNNLQRPVTRERCNTQSCPARWYISQWAACSTTCGRGLRARRVHCVRTQPDGNIEMLSLEKCPGETPRRVEVCVDQGSCPKWFANEWSQCSQSCGNGVQTRQVECMSMEDNSVEATKCSEAEKPIIQQPCHNAPCGSLWKTGPWRECSAECGRGMRMRQVTCENSEGFEVPASFCDKENEPKHYEECTAEEGECKPRWQTTMWSKCSSKCGRGMQYRSSYCTLLNPELNRMSVLKNTECPSDEQPIVVRRCKNEKPCRVRYFVSRWSKCSVSCGTGIAKRTIQCYADRNIDYSKHACAKLQEPISFKLCDMPKCDGSDEITTPLSQTTTPVPSTTKTVSLKGPVILHKGDNADYTCTVTGLRNPKITWYSDDKPLMSNSRLRPVDARFGSKLIVLSASEEDGGRLKCYAEDGNQKGEDSLDVLVYVKPTTKLSQTSTNVKAGQSLTITCQVEGFPKPRVQWQKNDDVFRVDGLRITRTDSAITFKRLVTSDSGKYDCIAFNAAGSSTSTANLKVAADENANESISTGEESSPDADDNNCQDQQNTCNLAKQMKLCEFPHYEKRVCCKTCRKLANEVIKKSR</sequence>
<evidence type="ECO:0000256" key="7">
    <source>
        <dbReference type="SAM" id="MobiDB-lite"/>
    </source>
</evidence>
<protein>
    <recommendedName>
        <fullName evidence="8">Ig-like domain-containing protein</fullName>
    </recommendedName>
</protein>
<dbReference type="FunFam" id="2.60.40.10:FF:000032">
    <property type="entry name" value="palladin isoform X1"/>
    <property type="match status" value="1"/>
</dbReference>
<dbReference type="GO" id="GO:0004222">
    <property type="term" value="F:metalloendopeptidase activity"/>
    <property type="evidence" value="ECO:0007669"/>
    <property type="project" value="TreeGrafter"/>
</dbReference>
<dbReference type="InterPro" id="IPR050439">
    <property type="entry name" value="ADAMTS_ADAMTS-like"/>
</dbReference>
<reference evidence="9" key="1">
    <citation type="submission" date="2021-01" db="UniProtKB">
        <authorList>
            <consortium name="EnsemblMetazoa"/>
        </authorList>
    </citation>
    <scope>IDENTIFICATION</scope>
</reference>
<dbReference type="Pfam" id="PF19236">
    <property type="entry name" value="ADAMTS_CR_3"/>
    <property type="match status" value="1"/>
</dbReference>
<evidence type="ECO:0000256" key="6">
    <source>
        <dbReference type="ARBA" id="ARBA00023319"/>
    </source>
</evidence>
<dbReference type="Gene3D" id="2.60.40.10">
    <property type="entry name" value="Immunoglobulins"/>
    <property type="match status" value="2"/>
</dbReference>
<evidence type="ECO:0000256" key="2">
    <source>
        <dbReference type="ARBA" id="ARBA00022525"/>
    </source>
</evidence>
<dbReference type="GO" id="GO:0031012">
    <property type="term" value="C:extracellular matrix"/>
    <property type="evidence" value="ECO:0007669"/>
    <property type="project" value="TreeGrafter"/>
</dbReference>
<feature type="domain" description="Ig-like" evidence="8">
    <location>
        <begin position="609"/>
        <end position="700"/>
    </location>
</feature>
<dbReference type="Gene3D" id="2.20.100.10">
    <property type="entry name" value="Thrombospondin type-1 (TSP1) repeat"/>
    <property type="match status" value="6"/>
</dbReference>
<keyword evidence="2" id="KW-0964">Secreted</keyword>
<keyword evidence="5" id="KW-1015">Disulfide bond</keyword>
<dbReference type="PANTHER" id="PTHR13723:SF281">
    <property type="entry name" value="PAPILIN"/>
    <property type="match status" value="1"/>
</dbReference>
<dbReference type="SMART" id="SM00209">
    <property type="entry name" value="TSP1"/>
    <property type="match status" value="6"/>
</dbReference>
<evidence type="ECO:0000256" key="1">
    <source>
        <dbReference type="ARBA" id="ARBA00004613"/>
    </source>
</evidence>
<evidence type="ECO:0000259" key="8">
    <source>
        <dbReference type="PROSITE" id="PS50835"/>
    </source>
</evidence>
<dbReference type="EnsemblMetazoa" id="CLYHEMT020470.1">
    <property type="protein sequence ID" value="CLYHEMP020470.1"/>
    <property type="gene ID" value="CLYHEMG020470"/>
</dbReference>
<organism evidence="9 10">
    <name type="scientific">Clytia hemisphaerica</name>
    <dbReference type="NCBI Taxonomy" id="252671"/>
    <lineage>
        <taxon>Eukaryota</taxon>
        <taxon>Metazoa</taxon>
        <taxon>Cnidaria</taxon>
        <taxon>Hydrozoa</taxon>
        <taxon>Hydroidolina</taxon>
        <taxon>Leptothecata</taxon>
        <taxon>Obeliida</taxon>
        <taxon>Clytiidae</taxon>
        <taxon>Clytia</taxon>
    </lineage>
</organism>
<evidence type="ECO:0000313" key="9">
    <source>
        <dbReference type="EnsemblMetazoa" id="CLYHEMP020470.1"/>
    </source>
</evidence>
<evidence type="ECO:0000313" key="10">
    <source>
        <dbReference type="Proteomes" id="UP000594262"/>
    </source>
</evidence>
<dbReference type="OrthoDB" id="5950222at2759"/>
<keyword evidence="4" id="KW-0677">Repeat</keyword>
<evidence type="ECO:0000256" key="5">
    <source>
        <dbReference type="ARBA" id="ARBA00023157"/>
    </source>
</evidence>
<keyword evidence="3" id="KW-0732">Signal</keyword>
<dbReference type="InterPro" id="IPR036179">
    <property type="entry name" value="Ig-like_dom_sf"/>
</dbReference>
<dbReference type="GO" id="GO:0005576">
    <property type="term" value="C:extracellular region"/>
    <property type="evidence" value="ECO:0007669"/>
    <property type="project" value="UniProtKB-SubCell"/>
</dbReference>
<dbReference type="Proteomes" id="UP000594262">
    <property type="component" value="Unplaced"/>
</dbReference>
<dbReference type="PROSITE" id="PS50092">
    <property type="entry name" value="TSP1"/>
    <property type="match status" value="6"/>
</dbReference>
<dbReference type="InterPro" id="IPR045371">
    <property type="entry name" value="ADAMTS_CR_3"/>
</dbReference>
<proteinExistence type="predicted"/>
<dbReference type="InterPro" id="IPR000884">
    <property type="entry name" value="TSP1_rpt"/>
</dbReference>
<accession>A0A7M5XB55</accession>
<dbReference type="FunFam" id="2.20.100.10:FF:000005">
    <property type="entry name" value="ADAM metallopeptidase with thrombospondin type 1 motif 9"/>
    <property type="match status" value="3"/>
</dbReference>
<dbReference type="InterPro" id="IPR003598">
    <property type="entry name" value="Ig_sub2"/>
</dbReference>
<dbReference type="Pfam" id="PF07679">
    <property type="entry name" value="I-set"/>
    <property type="match status" value="2"/>
</dbReference>
<dbReference type="InterPro" id="IPR007110">
    <property type="entry name" value="Ig-like_dom"/>
</dbReference>
<dbReference type="InterPro" id="IPR013098">
    <property type="entry name" value="Ig_I-set"/>
</dbReference>
<dbReference type="InterPro" id="IPR013783">
    <property type="entry name" value="Ig-like_fold"/>
</dbReference>
<evidence type="ECO:0000256" key="4">
    <source>
        <dbReference type="ARBA" id="ARBA00022737"/>
    </source>
</evidence>
<keyword evidence="10" id="KW-1185">Reference proteome</keyword>
<dbReference type="GO" id="GO:0030198">
    <property type="term" value="P:extracellular matrix organization"/>
    <property type="evidence" value="ECO:0007669"/>
    <property type="project" value="InterPro"/>
</dbReference>
<dbReference type="PROSITE" id="PS50835">
    <property type="entry name" value="IG_LIKE"/>
    <property type="match status" value="2"/>
</dbReference>
<feature type="domain" description="Ig-like" evidence="8">
    <location>
        <begin position="705"/>
        <end position="790"/>
    </location>
</feature>
<dbReference type="InterPro" id="IPR013273">
    <property type="entry name" value="ADAMTS/ADAMTS-like"/>
</dbReference>
<dbReference type="SMART" id="SM00409">
    <property type="entry name" value="IG"/>
    <property type="match status" value="2"/>
</dbReference>
<dbReference type="SMART" id="SM00408">
    <property type="entry name" value="IGc2"/>
    <property type="match status" value="2"/>
</dbReference>
<comment type="subcellular location">
    <subcellularLocation>
        <location evidence="1">Secreted</location>
    </subcellularLocation>
</comment>
<dbReference type="CDD" id="cd00096">
    <property type="entry name" value="Ig"/>
    <property type="match status" value="1"/>
</dbReference>
<dbReference type="SUPFAM" id="SSF82895">
    <property type="entry name" value="TSP-1 type 1 repeat"/>
    <property type="match status" value="6"/>
</dbReference>
<dbReference type="Gene3D" id="2.60.120.830">
    <property type="match status" value="1"/>
</dbReference>
<dbReference type="Pfam" id="PF19030">
    <property type="entry name" value="TSP1_ADAMTS"/>
    <property type="match status" value="6"/>
</dbReference>
<dbReference type="Pfam" id="PF05986">
    <property type="entry name" value="ADAMTS_spacer1"/>
    <property type="match status" value="1"/>
</dbReference>
<dbReference type="SUPFAM" id="SSF48726">
    <property type="entry name" value="Immunoglobulin"/>
    <property type="match status" value="2"/>
</dbReference>
<evidence type="ECO:0000256" key="3">
    <source>
        <dbReference type="ARBA" id="ARBA00022729"/>
    </source>
</evidence>
<dbReference type="AlphaFoldDB" id="A0A7M5XB55"/>
<dbReference type="InterPro" id="IPR036383">
    <property type="entry name" value="TSP1_rpt_sf"/>
</dbReference>
<dbReference type="InterPro" id="IPR010294">
    <property type="entry name" value="ADAMTS_spacer1"/>
</dbReference>
<dbReference type="PANTHER" id="PTHR13723">
    <property type="entry name" value="ADAMTS A DISINTEGRIN AND METALLOPROTEASE WITH THROMBOSPONDIN MOTIFS PROTEASE"/>
    <property type="match status" value="1"/>
</dbReference>
<dbReference type="PRINTS" id="PR01857">
    <property type="entry name" value="ADAMTSFAMILY"/>
</dbReference>
<keyword evidence="6" id="KW-0393">Immunoglobulin domain</keyword>
<feature type="region of interest" description="Disordered" evidence="7">
    <location>
        <begin position="796"/>
        <end position="815"/>
    </location>
</feature>
<dbReference type="GO" id="GO:0006508">
    <property type="term" value="P:proteolysis"/>
    <property type="evidence" value="ECO:0007669"/>
    <property type="project" value="TreeGrafter"/>
</dbReference>